<dbReference type="SUPFAM" id="SSF103473">
    <property type="entry name" value="MFS general substrate transporter"/>
    <property type="match status" value="1"/>
</dbReference>
<evidence type="ECO:0000259" key="7">
    <source>
        <dbReference type="PROSITE" id="PS50850"/>
    </source>
</evidence>
<dbReference type="InterPro" id="IPR011701">
    <property type="entry name" value="MFS"/>
</dbReference>
<dbReference type="CDD" id="cd06173">
    <property type="entry name" value="MFS_MefA_like"/>
    <property type="match status" value="1"/>
</dbReference>
<evidence type="ECO:0000256" key="4">
    <source>
        <dbReference type="ARBA" id="ARBA00022989"/>
    </source>
</evidence>
<dbReference type="Gene3D" id="1.20.1250.20">
    <property type="entry name" value="MFS general substrate transporter like domains"/>
    <property type="match status" value="1"/>
</dbReference>
<feature type="transmembrane region" description="Helical" evidence="6">
    <location>
        <begin position="332"/>
        <end position="359"/>
    </location>
</feature>
<keyword evidence="2" id="KW-1003">Cell membrane</keyword>
<feature type="domain" description="Major facilitator superfamily (MFS) profile" evidence="7">
    <location>
        <begin position="240"/>
        <end position="437"/>
    </location>
</feature>
<protein>
    <submittedName>
        <fullName evidence="8">Na+/melibiose symporter-like transporter</fullName>
    </submittedName>
</protein>
<keyword evidence="3 6" id="KW-0812">Transmembrane</keyword>
<comment type="subcellular location">
    <subcellularLocation>
        <location evidence="1">Cell membrane</location>
        <topology evidence="1">Multi-pass membrane protein</topology>
    </subcellularLocation>
</comment>
<gene>
    <name evidence="8" type="ORF">QFZ49_005352</name>
</gene>
<feature type="transmembrane region" description="Helical" evidence="6">
    <location>
        <begin position="28"/>
        <end position="50"/>
    </location>
</feature>
<dbReference type="Proteomes" id="UP001223072">
    <property type="component" value="Unassembled WGS sequence"/>
</dbReference>
<accession>A0ABU0RTQ4</accession>
<dbReference type="Pfam" id="PF07690">
    <property type="entry name" value="MFS_1"/>
    <property type="match status" value="1"/>
</dbReference>
<evidence type="ECO:0000256" key="5">
    <source>
        <dbReference type="ARBA" id="ARBA00023136"/>
    </source>
</evidence>
<dbReference type="InterPro" id="IPR036259">
    <property type="entry name" value="MFS_trans_sf"/>
</dbReference>
<evidence type="ECO:0000256" key="6">
    <source>
        <dbReference type="SAM" id="Phobius"/>
    </source>
</evidence>
<evidence type="ECO:0000256" key="1">
    <source>
        <dbReference type="ARBA" id="ARBA00004651"/>
    </source>
</evidence>
<feature type="transmembrane region" description="Helical" evidence="6">
    <location>
        <begin position="62"/>
        <end position="86"/>
    </location>
</feature>
<dbReference type="PANTHER" id="PTHR23513:SF6">
    <property type="entry name" value="MAJOR FACILITATOR SUPERFAMILY ASSOCIATED DOMAIN-CONTAINING PROTEIN"/>
    <property type="match status" value="1"/>
</dbReference>
<feature type="transmembrane region" description="Helical" evidence="6">
    <location>
        <begin position="244"/>
        <end position="267"/>
    </location>
</feature>
<feature type="transmembrane region" description="Helical" evidence="6">
    <location>
        <begin position="98"/>
        <end position="116"/>
    </location>
</feature>
<feature type="transmembrane region" description="Helical" evidence="6">
    <location>
        <begin position="371"/>
        <end position="394"/>
    </location>
</feature>
<keyword evidence="5 6" id="KW-0472">Membrane</keyword>
<evidence type="ECO:0000256" key="3">
    <source>
        <dbReference type="ARBA" id="ARBA00022692"/>
    </source>
</evidence>
<dbReference type="InterPro" id="IPR020846">
    <property type="entry name" value="MFS_dom"/>
</dbReference>
<feature type="transmembrane region" description="Helical" evidence="6">
    <location>
        <begin position="400"/>
        <end position="418"/>
    </location>
</feature>
<feature type="transmembrane region" description="Helical" evidence="6">
    <location>
        <begin position="273"/>
        <end position="295"/>
    </location>
</feature>
<evidence type="ECO:0000256" key="2">
    <source>
        <dbReference type="ARBA" id="ARBA00022475"/>
    </source>
</evidence>
<keyword evidence="4 6" id="KW-1133">Transmembrane helix</keyword>
<dbReference type="PROSITE" id="PS50850">
    <property type="entry name" value="MFS"/>
    <property type="match status" value="1"/>
</dbReference>
<name>A0ABU0RTQ4_9ACTN</name>
<proteinExistence type="predicted"/>
<reference evidence="8 9" key="1">
    <citation type="submission" date="2023-07" db="EMBL/GenBank/DDBJ databases">
        <title>Comparative genomics of wheat-associated soil bacteria to identify genetic determinants of phenazine resistance.</title>
        <authorList>
            <person name="Mouncey N."/>
        </authorList>
    </citation>
    <scope>NUCLEOTIDE SEQUENCE [LARGE SCALE GENOMIC DNA]</scope>
    <source>
        <strain evidence="8 9">W2I16</strain>
    </source>
</reference>
<evidence type="ECO:0000313" key="9">
    <source>
        <dbReference type="Proteomes" id="UP001223072"/>
    </source>
</evidence>
<organism evidence="8 9">
    <name type="scientific">Streptomyces turgidiscabies</name>
    <dbReference type="NCBI Taxonomy" id="85558"/>
    <lineage>
        <taxon>Bacteria</taxon>
        <taxon>Bacillati</taxon>
        <taxon>Actinomycetota</taxon>
        <taxon>Actinomycetes</taxon>
        <taxon>Kitasatosporales</taxon>
        <taxon>Streptomycetaceae</taxon>
        <taxon>Streptomyces</taxon>
    </lineage>
</organism>
<feature type="transmembrane region" description="Helical" evidence="6">
    <location>
        <begin position="307"/>
        <end position="326"/>
    </location>
</feature>
<evidence type="ECO:0000313" key="8">
    <source>
        <dbReference type="EMBL" id="MDQ0935380.1"/>
    </source>
</evidence>
<dbReference type="PANTHER" id="PTHR23513">
    <property type="entry name" value="INTEGRAL MEMBRANE EFFLUX PROTEIN-RELATED"/>
    <property type="match status" value="1"/>
</dbReference>
<sequence>MRRSTQSAVEGPEIDVKPPKSVLARNRAFLFLWSSESISLLGSEISVVALPSLAVLVLGTGAVGVGALVALQWLPFVLLAPIMGVFTDRLRRRPMMQFANVARFVILGSLPLAFVLGHLTLAHLYIAALLKGVFDVVFQLAYQAFMPQVLGRADLVEGNVKTQLSKSIAMTAGRAAGGGLVSLIGAARALTADALSYFAAALLLLCIREKEPKPAPAERGLAATLRDLRGGVAMTLRNRVLRSLTLMAASGNMGVSAMLAMITVYAYQDLHFSAGQFGLALSLGSAPVLVGAALSRRINERLGMGRTLVLTHALLGLAFVLLPAAALGGKLFAFAVVVVSQSISSFTGPLTNVALITLVQKATPVHTMGRVTGVMLPFIWGANALGPAIGSTVAAMTGNAVAFVLSAVLAWAAIGWIFRGAVQRLTDDVPDHLRIPV</sequence>
<comment type="caution">
    <text evidence="8">The sequence shown here is derived from an EMBL/GenBank/DDBJ whole genome shotgun (WGS) entry which is preliminary data.</text>
</comment>
<dbReference type="EMBL" id="JAUSZS010000007">
    <property type="protein sequence ID" value="MDQ0935380.1"/>
    <property type="molecule type" value="Genomic_DNA"/>
</dbReference>
<keyword evidence="9" id="KW-1185">Reference proteome</keyword>